<keyword evidence="2" id="KW-0762">Sugar transport</keyword>
<organism evidence="2 3">
    <name type="scientific">Allostreptomyces psammosilenae</name>
    <dbReference type="NCBI Taxonomy" id="1892865"/>
    <lineage>
        <taxon>Bacteria</taxon>
        <taxon>Bacillati</taxon>
        <taxon>Actinomycetota</taxon>
        <taxon>Actinomycetes</taxon>
        <taxon>Kitasatosporales</taxon>
        <taxon>Streptomycetaceae</taxon>
        <taxon>Allostreptomyces</taxon>
    </lineage>
</organism>
<protein>
    <submittedName>
        <fullName evidence="2">Multiple sugar transport system substrate-binding protein</fullName>
    </submittedName>
</protein>
<dbReference type="RefSeq" id="WP_246450035.1">
    <property type="nucleotide sequence ID" value="NZ_JACBZD010000001.1"/>
</dbReference>
<dbReference type="Proteomes" id="UP000567795">
    <property type="component" value="Unassembled WGS sequence"/>
</dbReference>
<reference evidence="2 3" key="1">
    <citation type="submission" date="2020-07" db="EMBL/GenBank/DDBJ databases">
        <title>Sequencing the genomes of 1000 actinobacteria strains.</title>
        <authorList>
            <person name="Klenk H.-P."/>
        </authorList>
    </citation>
    <scope>NUCLEOTIDE SEQUENCE [LARGE SCALE GENOMIC DNA]</scope>
    <source>
        <strain evidence="2 3">DSM 42178</strain>
    </source>
</reference>
<dbReference type="Pfam" id="PF01547">
    <property type="entry name" value="SBP_bac_1"/>
    <property type="match status" value="1"/>
</dbReference>
<dbReference type="AlphaFoldDB" id="A0A853A9T2"/>
<evidence type="ECO:0000256" key="1">
    <source>
        <dbReference type="SAM" id="SignalP"/>
    </source>
</evidence>
<feature type="signal peptide" evidence="1">
    <location>
        <begin position="1"/>
        <end position="32"/>
    </location>
</feature>
<keyword evidence="2" id="KW-0813">Transport</keyword>
<dbReference type="InterPro" id="IPR006059">
    <property type="entry name" value="SBP"/>
</dbReference>
<gene>
    <name evidence="2" type="ORF">FHU37_004211</name>
</gene>
<sequence length="429" mass="46082">MSGGRRGAARVRRAGMVGLAALALLATGTACSGGDSGGDGTVTIRYTWWGNADRAELVQQAIDLFEERNPNIDVQPSFSEFEAYWQKLATESAGGGEPDVIQMDMAYLREYADKGVLLDLSQGEAAENLNTDDFRGGLADAGRIDGALYGVPVGGNVFSLIYNPAVFEQAGAPMPEVGWTWEQYWEAFERIDAETDIKGGSGYAGVFYALEMQLRQQGAALFTEDGELGFTREQLADFLQQEVDLREDGLTVDPQRATELKPVSPIGGDISASEFTWDNFLTRYAGETTTELALGPVPTFDPASTGQYLKASQLMSVSARSEHPAEAAMLIDFMVNDPEVAKIIGANRGMPPTNAQLEAVEFEGVDAMVAEYEERMAEFLAPAPPAPPAGAGTIEASLLRIGEDLSYGEITVDEAVDQFFTEAEDTLAG</sequence>
<comment type="caution">
    <text evidence="2">The sequence shown here is derived from an EMBL/GenBank/DDBJ whole genome shotgun (WGS) entry which is preliminary data.</text>
</comment>
<keyword evidence="3" id="KW-1185">Reference proteome</keyword>
<dbReference type="PANTHER" id="PTHR43649:SF30">
    <property type="entry name" value="ABC TRANSPORTER SUBSTRATE-BINDING PROTEIN"/>
    <property type="match status" value="1"/>
</dbReference>
<accession>A0A853A9T2</accession>
<dbReference type="PANTHER" id="PTHR43649">
    <property type="entry name" value="ARABINOSE-BINDING PROTEIN-RELATED"/>
    <property type="match status" value="1"/>
</dbReference>
<dbReference type="EMBL" id="JACBZD010000001">
    <property type="protein sequence ID" value="NYI07268.1"/>
    <property type="molecule type" value="Genomic_DNA"/>
</dbReference>
<evidence type="ECO:0000313" key="3">
    <source>
        <dbReference type="Proteomes" id="UP000567795"/>
    </source>
</evidence>
<proteinExistence type="predicted"/>
<keyword evidence="1" id="KW-0732">Signal</keyword>
<dbReference type="PROSITE" id="PS51257">
    <property type="entry name" value="PROKAR_LIPOPROTEIN"/>
    <property type="match status" value="1"/>
</dbReference>
<feature type="chain" id="PRO_5032889828" evidence="1">
    <location>
        <begin position="33"/>
        <end position="429"/>
    </location>
</feature>
<dbReference type="InterPro" id="IPR050490">
    <property type="entry name" value="Bact_solute-bd_prot1"/>
</dbReference>
<dbReference type="Gene3D" id="3.40.190.10">
    <property type="entry name" value="Periplasmic binding protein-like II"/>
    <property type="match status" value="2"/>
</dbReference>
<evidence type="ECO:0000313" key="2">
    <source>
        <dbReference type="EMBL" id="NYI07268.1"/>
    </source>
</evidence>
<name>A0A853A9T2_9ACTN</name>
<dbReference type="SUPFAM" id="SSF53850">
    <property type="entry name" value="Periplasmic binding protein-like II"/>
    <property type="match status" value="1"/>
</dbReference>